<dbReference type="AlphaFoldDB" id="A0A210QZX2"/>
<dbReference type="InterPro" id="IPR011993">
    <property type="entry name" value="PH-like_dom_sf"/>
</dbReference>
<sequence>MALKHCFLEPLKKVQVEGFLMYIEPPEIFCNLDDLCYVSYTFCKDLISVLTKNMSNTEIWETKRLEEVLERFACLSEEGEVYHTYCLNYTKGLNYLEKLKKNDDYCEFEKWCEQDPRCNRLQLNDLLVSPMQHCTKLPLLLANIRKYTLIESDRGLLAAAIGKLEVSLQNLEEKMRKERNIQRLQEIQQQLVWPSISDLDPKVYIPDFLKSSLSIQPCTKLLSCPKRQLMHEGLMTLVEATKTIDVHLFLFDDILLITKIKKSVKKKQNTPETYNTNDCNSYTVHRQPIALDRLSVHDVGMSEASANGLKHCIVLVHISRFQQIIGVYTLQSTSEYVKDYWMTKLCDAKKKYHSSSHDDGVNGLIDYSQHLSPSTTTATSTTPTATNLTTGDISPRRLRRARMLSHHKKKSVSMDTVFIT</sequence>
<dbReference type="InterPro" id="IPR000219">
    <property type="entry name" value="DH_dom"/>
</dbReference>
<keyword evidence="5" id="KW-1185">Reference proteome</keyword>
<dbReference type="GO" id="GO:0007266">
    <property type="term" value="P:Rho protein signal transduction"/>
    <property type="evidence" value="ECO:0007669"/>
    <property type="project" value="TreeGrafter"/>
</dbReference>
<dbReference type="Proteomes" id="UP000242188">
    <property type="component" value="Unassembled WGS sequence"/>
</dbReference>
<dbReference type="PANTHER" id="PTHR13217:SF6">
    <property type="entry name" value="PLECKSTRIN HOMOLOGY DOMAIN-CONTAINING FAMILY G MEMBER 7"/>
    <property type="match status" value="1"/>
</dbReference>
<evidence type="ECO:0000259" key="3">
    <source>
        <dbReference type="PROSITE" id="PS50010"/>
    </source>
</evidence>
<dbReference type="OrthoDB" id="5585231at2759"/>
<gene>
    <name evidence="4" type="ORF">KP79_PYT11749</name>
</gene>
<evidence type="ECO:0000256" key="1">
    <source>
        <dbReference type="SAM" id="Coils"/>
    </source>
</evidence>
<feature type="coiled-coil region" evidence="1">
    <location>
        <begin position="161"/>
        <end position="188"/>
    </location>
</feature>
<dbReference type="PROSITE" id="PS50010">
    <property type="entry name" value="DH_2"/>
    <property type="match status" value="1"/>
</dbReference>
<dbReference type="GO" id="GO:0005085">
    <property type="term" value="F:guanyl-nucleotide exchange factor activity"/>
    <property type="evidence" value="ECO:0007669"/>
    <property type="project" value="InterPro"/>
</dbReference>
<organism evidence="4 5">
    <name type="scientific">Mizuhopecten yessoensis</name>
    <name type="common">Japanese scallop</name>
    <name type="synonym">Patinopecten yessoensis</name>
    <dbReference type="NCBI Taxonomy" id="6573"/>
    <lineage>
        <taxon>Eukaryota</taxon>
        <taxon>Metazoa</taxon>
        <taxon>Spiralia</taxon>
        <taxon>Lophotrochozoa</taxon>
        <taxon>Mollusca</taxon>
        <taxon>Bivalvia</taxon>
        <taxon>Autobranchia</taxon>
        <taxon>Pteriomorphia</taxon>
        <taxon>Pectinida</taxon>
        <taxon>Pectinoidea</taxon>
        <taxon>Pectinidae</taxon>
        <taxon>Mizuhopecten</taxon>
    </lineage>
</organism>
<name>A0A210QZX2_MIZYE</name>
<dbReference type="Gene3D" id="2.30.29.30">
    <property type="entry name" value="Pleckstrin-homology domain (PH domain)/Phosphotyrosine-binding domain (PTB)"/>
    <property type="match status" value="1"/>
</dbReference>
<dbReference type="Gene3D" id="1.20.900.10">
    <property type="entry name" value="Dbl homology (DH) domain"/>
    <property type="match status" value="1"/>
</dbReference>
<dbReference type="SMART" id="SM00325">
    <property type="entry name" value="RhoGEF"/>
    <property type="match status" value="1"/>
</dbReference>
<dbReference type="Pfam" id="PF16652">
    <property type="entry name" value="PH_13"/>
    <property type="match status" value="1"/>
</dbReference>
<evidence type="ECO:0000313" key="4">
    <source>
        <dbReference type="EMBL" id="OWF54308.1"/>
    </source>
</evidence>
<comment type="caution">
    <text evidence="4">The sequence shown here is derived from an EMBL/GenBank/DDBJ whole genome shotgun (WGS) entry which is preliminary data.</text>
</comment>
<reference evidence="4 5" key="1">
    <citation type="journal article" date="2017" name="Nat. Ecol. Evol.">
        <title>Scallop genome provides insights into evolution of bilaterian karyotype and development.</title>
        <authorList>
            <person name="Wang S."/>
            <person name="Zhang J."/>
            <person name="Jiao W."/>
            <person name="Li J."/>
            <person name="Xun X."/>
            <person name="Sun Y."/>
            <person name="Guo X."/>
            <person name="Huan P."/>
            <person name="Dong B."/>
            <person name="Zhang L."/>
            <person name="Hu X."/>
            <person name="Sun X."/>
            <person name="Wang J."/>
            <person name="Zhao C."/>
            <person name="Wang Y."/>
            <person name="Wang D."/>
            <person name="Huang X."/>
            <person name="Wang R."/>
            <person name="Lv J."/>
            <person name="Li Y."/>
            <person name="Zhang Z."/>
            <person name="Liu B."/>
            <person name="Lu W."/>
            <person name="Hui Y."/>
            <person name="Liang J."/>
            <person name="Zhou Z."/>
            <person name="Hou R."/>
            <person name="Li X."/>
            <person name="Liu Y."/>
            <person name="Li H."/>
            <person name="Ning X."/>
            <person name="Lin Y."/>
            <person name="Zhao L."/>
            <person name="Xing Q."/>
            <person name="Dou J."/>
            <person name="Li Y."/>
            <person name="Mao J."/>
            <person name="Guo H."/>
            <person name="Dou H."/>
            <person name="Li T."/>
            <person name="Mu C."/>
            <person name="Jiang W."/>
            <person name="Fu Q."/>
            <person name="Fu X."/>
            <person name="Miao Y."/>
            <person name="Liu J."/>
            <person name="Yu Q."/>
            <person name="Li R."/>
            <person name="Liao H."/>
            <person name="Li X."/>
            <person name="Kong Y."/>
            <person name="Jiang Z."/>
            <person name="Chourrout D."/>
            <person name="Li R."/>
            <person name="Bao Z."/>
        </authorList>
    </citation>
    <scope>NUCLEOTIDE SEQUENCE [LARGE SCALE GENOMIC DNA]</scope>
    <source>
        <strain evidence="4 5">PY_sf001</strain>
    </source>
</reference>
<dbReference type="STRING" id="6573.A0A210QZX2"/>
<feature type="compositionally biased region" description="Low complexity" evidence="2">
    <location>
        <begin position="372"/>
        <end position="390"/>
    </location>
</feature>
<evidence type="ECO:0000313" key="5">
    <source>
        <dbReference type="Proteomes" id="UP000242188"/>
    </source>
</evidence>
<dbReference type="SMART" id="SM00233">
    <property type="entry name" value="PH"/>
    <property type="match status" value="1"/>
</dbReference>
<protein>
    <submittedName>
        <fullName evidence="4">Pleckstrin homology domain-containing family G member 7</fullName>
    </submittedName>
</protein>
<accession>A0A210QZX2</accession>
<dbReference type="SUPFAM" id="SSF48065">
    <property type="entry name" value="DBL homology domain (DH-domain)"/>
    <property type="match status" value="1"/>
</dbReference>
<dbReference type="SUPFAM" id="SSF50729">
    <property type="entry name" value="PH domain-like"/>
    <property type="match status" value="1"/>
</dbReference>
<dbReference type="InterPro" id="IPR001849">
    <property type="entry name" value="PH_domain"/>
</dbReference>
<dbReference type="PANTHER" id="PTHR13217">
    <property type="entry name" value="PLECKSTRIN HOMOLOGY DOMAIN-CONTAINING FAMILY G MEMBER 7"/>
    <property type="match status" value="1"/>
</dbReference>
<dbReference type="InterPro" id="IPR040181">
    <property type="entry name" value="PKHG5/7"/>
</dbReference>
<dbReference type="InterPro" id="IPR035899">
    <property type="entry name" value="DBL_dom_sf"/>
</dbReference>
<proteinExistence type="predicted"/>
<dbReference type="EMBL" id="NEDP02001105">
    <property type="protein sequence ID" value="OWF54308.1"/>
    <property type="molecule type" value="Genomic_DNA"/>
</dbReference>
<dbReference type="Pfam" id="PF00621">
    <property type="entry name" value="RhoGEF"/>
    <property type="match status" value="1"/>
</dbReference>
<feature type="domain" description="DH" evidence="3">
    <location>
        <begin position="1"/>
        <end position="174"/>
    </location>
</feature>
<feature type="region of interest" description="Disordered" evidence="2">
    <location>
        <begin position="372"/>
        <end position="393"/>
    </location>
</feature>
<keyword evidence="1" id="KW-0175">Coiled coil</keyword>
<evidence type="ECO:0000256" key="2">
    <source>
        <dbReference type="SAM" id="MobiDB-lite"/>
    </source>
</evidence>